<dbReference type="Proteomes" id="UP000199169">
    <property type="component" value="Unassembled WGS sequence"/>
</dbReference>
<feature type="transmembrane region" description="Helical" evidence="1">
    <location>
        <begin position="367"/>
        <end position="385"/>
    </location>
</feature>
<evidence type="ECO:0000256" key="1">
    <source>
        <dbReference type="SAM" id="Phobius"/>
    </source>
</evidence>
<keyword evidence="1" id="KW-0472">Membrane</keyword>
<feature type="transmembrane region" description="Helical" evidence="1">
    <location>
        <begin position="341"/>
        <end position="361"/>
    </location>
</feature>
<evidence type="ECO:0008006" key="4">
    <source>
        <dbReference type="Google" id="ProtNLM"/>
    </source>
</evidence>
<feature type="transmembrane region" description="Helical" evidence="1">
    <location>
        <begin position="107"/>
        <end position="125"/>
    </location>
</feature>
<reference evidence="3" key="1">
    <citation type="submission" date="2016-06" db="EMBL/GenBank/DDBJ databases">
        <authorList>
            <person name="McIlroy S.J."/>
            <person name="Karst S.M."/>
            <person name="Albertsen M."/>
        </authorList>
    </citation>
    <scope>NUCLEOTIDE SEQUENCE [LARGE SCALE GENOMIC DNA]</scope>
</reference>
<feature type="transmembrane region" description="Helical" evidence="1">
    <location>
        <begin position="137"/>
        <end position="154"/>
    </location>
</feature>
<feature type="transmembrane region" description="Helical" evidence="1">
    <location>
        <begin position="270"/>
        <end position="292"/>
    </location>
</feature>
<feature type="transmembrane region" description="Helical" evidence="1">
    <location>
        <begin position="198"/>
        <end position="222"/>
    </location>
</feature>
<sequence>MPDFPRLPGRVSPPTLAFLGSLLLSLIAVSGTVIVGRDAGLYLHVAQQAVDQGPRVAYQLFNWPWFSFLLAGTHWFLGLPLELTATLWCAGFMGGTCALLVAVTQRFAVGSGYWACLVVWSLPAFNQFRDDIIREQGFWFFCILALFLALRWLERDGWLRAAAVQLAIACAALFRLEAVLLLPVLCFCLLAELPARRVWLMLLQLNALPLAAGLIGLIGLFAGEGSSQPRVAFYLEMLDPRKLETQFDLMANRFATAALEKYSAKDAREIIFYGLSLTLLMKFFVLNGPFSLPLLYRASWRGLRDYWRELKPFAWSWLAYFCVLMVFFVQQRFINSRYVSFLNLLAVPFLTVAAMLFFRHFPRWSRVFMVLIALVTLHNVVSFGAKKTHYLEAATWVSQHTQPADAIFYADSRIAYYAGRGFPRPDVTAEQVLAAGQGDEFRYLVLTTKPDDPALQLWMAAQHKRILTQFANRKGDAVLIIGD</sequence>
<keyword evidence="3" id="KW-1185">Reference proteome</keyword>
<protein>
    <recommendedName>
        <fullName evidence="4">Glycosyltransferase RgtA/B/C/D-like domain-containing protein</fullName>
    </recommendedName>
</protein>
<keyword evidence="1" id="KW-0812">Transmembrane</keyword>
<dbReference type="RefSeq" id="WP_186407913.1">
    <property type="nucleotide sequence ID" value="NZ_FLQX01000127.1"/>
</dbReference>
<keyword evidence="1" id="KW-1133">Transmembrane helix</keyword>
<evidence type="ECO:0000313" key="2">
    <source>
        <dbReference type="EMBL" id="SBT07842.1"/>
    </source>
</evidence>
<feature type="transmembrane region" description="Helical" evidence="1">
    <location>
        <begin position="15"/>
        <end position="35"/>
    </location>
</feature>
<name>A0A1A8XTI7_9PROT</name>
<feature type="transmembrane region" description="Helical" evidence="1">
    <location>
        <begin position="56"/>
        <end position="77"/>
    </location>
</feature>
<organism evidence="2 3">
    <name type="scientific">Candidatus Accumulibacter aalborgensis</name>
    <dbReference type="NCBI Taxonomy" id="1860102"/>
    <lineage>
        <taxon>Bacteria</taxon>
        <taxon>Pseudomonadati</taxon>
        <taxon>Pseudomonadota</taxon>
        <taxon>Betaproteobacteria</taxon>
        <taxon>Candidatus Accumulibacter</taxon>
    </lineage>
</organism>
<gene>
    <name evidence="2" type="ORF">ACCAA_50086</name>
</gene>
<feature type="transmembrane region" description="Helical" evidence="1">
    <location>
        <begin position="83"/>
        <end position="102"/>
    </location>
</feature>
<accession>A0A1A8XTI7</accession>
<feature type="transmembrane region" description="Helical" evidence="1">
    <location>
        <begin position="312"/>
        <end position="329"/>
    </location>
</feature>
<proteinExistence type="predicted"/>
<evidence type="ECO:0000313" key="3">
    <source>
        <dbReference type="Proteomes" id="UP000199169"/>
    </source>
</evidence>
<feature type="transmembrane region" description="Helical" evidence="1">
    <location>
        <begin position="166"/>
        <end position="192"/>
    </location>
</feature>
<dbReference type="AlphaFoldDB" id="A0A1A8XTI7"/>
<dbReference type="EMBL" id="FLQX01000127">
    <property type="protein sequence ID" value="SBT07842.1"/>
    <property type="molecule type" value="Genomic_DNA"/>
</dbReference>